<evidence type="ECO:0000313" key="2">
    <source>
        <dbReference type="EMBL" id="AXE80403.1"/>
    </source>
</evidence>
<reference evidence="2 3" key="1">
    <citation type="journal article" date="2018" name="Front. Microbiol.">
        <title>Genome Sequencing of Streptomyces atratus SCSIOZH16 and Activation Production of Nocardamine via Metabolic Engineering.</title>
        <authorList>
            <person name="Li Y."/>
            <person name="Zhang C."/>
            <person name="Liu C."/>
            <person name="Ju J."/>
            <person name="Ma J."/>
        </authorList>
    </citation>
    <scope>NUCLEOTIDE SEQUENCE [LARGE SCALE GENOMIC DNA]</scope>
    <source>
        <strain evidence="2 3">SCSIO_ZH16</strain>
    </source>
</reference>
<accession>A0A2Z5JJE3</accession>
<dbReference type="EMBL" id="CP027306">
    <property type="protein sequence ID" value="AXE80403.1"/>
    <property type="molecule type" value="Genomic_DNA"/>
</dbReference>
<feature type="compositionally biased region" description="Basic and acidic residues" evidence="1">
    <location>
        <begin position="46"/>
        <end position="55"/>
    </location>
</feature>
<gene>
    <name evidence="2" type="ORF">C5746_29460</name>
</gene>
<feature type="region of interest" description="Disordered" evidence="1">
    <location>
        <begin position="46"/>
        <end position="70"/>
    </location>
</feature>
<name>A0A2Z5JJE3_STRAR</name>
<sequence>MRDAQLALHPTGSGLPRRRPEAVIADKAYSSRAVGRACGATARSYERLPVHDGRHAGRGAGPTGVPDARTSARRALKGRPDLFEVTGWTTAPHPLDGRVGGAVGCQTAVVRKAAQAAGGTVRTGPSVTLESRMCTAAG</sequence>
<protein>
    <recommendedName>
        <fullName evidence="4">Transposase DDE domain-containing protein</fullName>
    </recommendedName>
</protein>
<proteinExistence type="predicted"/>
<evidence type="ECO:0000313" key="3">
    <source>
        <dbReference type="Proteomes" id="UP000252698"/>
    </source>
</evidence>
<evidence type="ECO:0008006" key="4">
    <source>
        <dbReference type="Google" id="ProtNLM"/>
    </source>
</evidence>
<evidence type="ECO:0000256" key="1">
    <source>
        <dbReference type="SAM" id="MobiDB-lite"/>
    </source>
</evidence>
<dbReference type="Proteomes" id="UP000252698">
    <property type="component" value="Chromosome"/>
</dbReference>
<organism evidence="2 3">
    <name type="scientific">Streptomyces atratus</name>
    <dbReference type="NCBI Taxonomy" id="1893"/>
    <lineage>
        <taxon>Bacteria</taxon>
        <taxon>Bacillati</taxon>
        <taxon>Actinomycetota</taxon>
        <taxon>Actinomycetes</taxon>
        <taxon>Kitasatosporales</taxon>
        <taxon>Streptomycetaceae</taxon>
        <taxon>Streptomyces</taxon>
    </lineage>
</organism>
<dbReference type="KEGG" id="sata:C5746_29460"/>
<dbReference type="AlphaFoldDB" id="A0A2Z5JJE3"/>